<evidence type="ECO:0000256" key="18">
    <source>
        <dbReference type="ARBA" id="ARBA00023180"/>
    </source>
</evidence>
<dbReference type="GeneID" id="111291330"/>
<evidence type="ECO:0000256" key="6">
    <source>
        <dbReference type="ARBA" id="ARBA00022553"/>
    </source>
</evidence>
<dbReference type="GO" id="GO:0005524">
    <property type="term" value="F:ATP binding"/>
    <property type="evidence" value="ECO:0007669"/>
    <property type="project" value="UniProtKB-UniRule"/>
</dbReference>
<dbReference type="InterPro" id="IPR000719">
    <property type="entry name" value="Prot_kinase_dom"/>
</dbReference>
<keyword evidence="10 23" id="KW-0732">Signal</keyword>
<feature type="binding site" evidence="21">
    <location>
        <position position="678"/>
    </location>
    <ligand>
        <name>ATP</name>
        <dbReference type="ChEBI" id="CHEBI:30616"/>
    </ligand>
</feature>
<evidence type="ECO:0000313" key="25">
    <source>
        <dbReference type="Proteomes" id="UP000515121"/>
    </source>
</evidence>
<dbReference type="Gene3D" id="3.80.10.10">
    <property type="entry name" value="Ribonuclease Inhibitor"/>
    <property type="match status" value="4"/>
</dbReference>
<dbReference type="SUPFAM" id="SSF52058">
    <property type="entry name" value="L domain-like"/>
    <property type="match status" value="2"/>
</dbReference>
<proteinExistence type="predicted"/>
<feature type="domain" description="Protein kinase" evidence="24">
    <location>
        <begin position="650"/>
        <end position="927"/>
    </location>
</feature>
<evidence type="ECO:0000256" key="2">
    <source>
        <dbReference type="ARBA" id="ARBA00004479"/>
    </source>
</evidence>
<dbReference type="PANTHER" id="PTHR27008:SF398">
    <property type="entry name" value="PROTEIN KINASE DOMAIN-CONTAINING PROTEIN"/>
    <property type="match status" value="1"/>
</dbReference>
<dbReference type="PANTHER" id="PTHR27008">
    <property type="entry name" value="OS04G0122200 PROTEIN"/>
    <property type="match status" value="1"/>
</dbReference>
<evidence type="ECO:0000256" key="10">
    <source>
        <dbReference type="ARBA" id="ARBA00022729"/>
    </source>
</evidence>
<dbReference type="InterPro" id="IPR051809">
    <property type="entry name" value="Plant_receptor-like_S/T_kinase"/>
</dbReference>
<feature type="chain" id="PRO_5027635010" description="non-specific serine/threonine protein kinase" evidence="23">
    <location>
        <begin position="26"/>
        <end position="1241"/>
    </location>
</feature>
<dbReference type="InterPro" id="IPR001245">
    <property type="entry name" value="Ser-Thr/Tyr_kinase_cat_dom"/>
</dbReference>
<dbReference type="FunFam" id="1.10.510.10:FF:000358">
    <property type="entry name" value="Putative leucine-rich repeat receptor-like serine/threonine-protein kinase"/>
    <property type="match status" value="2"/>
</dbReference>
<dbReference type="SMART" id="SM00220">
    <property type="entry name" value="S_TKc"/>
    <property type="match status" value="2"/>
</dbReference>
<keyword evidence="4" id="KW-1003">Cell membrane</keyword>
<evidence type="ECO:0000256" key="5">
    <source>
        <dbReference type="ARBA" id="ARBA00022527"/>
    </source>
</evidence>
<name>A0A6P5YEC7_DURZI</name>
<keyword evidence="17" id="KW-0675">Receptor</keyword>
<dbReference type="Gene3D" id="3.30.200.20">
    <property type="entry name" value="Phosphorylase Kinase, domain 1"/>
    <property type="match status" value="2"/>
</dbReference>
<evidence type="ECO:0000256" key="17">
    <source>
        <dbReference type="ARBA" id="ARBA00023170"/>
    </source>
</evidence>
<dbReference type="FunFam" id="3.80.10.10:FF:000095">
    <property type="entry name" value="LRR receptor-like serine/threonine-protein kinase GSO1"/>
    <property type="match status" value="1"/>
</dbReference>
<evidence type="ECO:0000256" key="13">
    <source>
        <dbReference type="ARBA" id="ARBA00022777"/>
    </source>
</evidence>
<feature type="transmembrane region" description="Helical" evidence="22">
    <location>
        <begin position="595"/>
        <end position="619"/>
    </location>
</feature>
<dbReference type="SUPFAM" id="SSF56112">
    <property type="entry name" value="Protein kinase-like (PK-like)"/>
    <property type="match status" value="2"/>
</dbReference>
<dbReference type="InterPro" id="IPR001611">
    <property type="entry name" value="Leu-rich_rpt"/>
</dbReference>
<comment type="catalytic activity">
    <reaction evidence="20">
        <text>L-seryl-[protein] + ATP = O-phospho-L-seryl-[protein] + ADP + H(+)</text>
        <dbReference type="Rhea" id="RHEA:17989"/>
        <dbReference type="Rhea" id="RHEA-COMP:9863"/>
        <dbReference type="Rhea" id="RHEA-COMP:11604"/>
        <dbReference type="ChEBI" id="CHEBI:15378"/>
        <dbReference type="ChEBI" id="CHEBI:29999"/>
        <dbReference type="ChEBI" id="CHEBI:30616"/>
        <dbReference type="ChEBI" id="CHEBI:83421"/>
        <dbReference type="ChEBI" id="CHEBI:456216"/>
        <dbReference type="EC" id="2.7.11.1"/>
    </reaction>
</comment>
<feature type="signal peptide" evidence="23">
    <location>
        <begin position="1"/>
        <end position="25"/>
    </location>
</feature>
<evidence type="ECO:0000256" key="11">
    <source>
        <dbReference type="ARBA" id="ARBA00022737"/>
    </source>
</evidence>
<keyword evidence="5" id="KW-0723">Serine/threonine-protein kinase</keyword>
<dbReference type="Pfam" id="PF07714">
    <property type="entry name" value="PK_Tyr_Ser-Thr"/>
    <property type="match status" value="2"/>
</dbReference>
<dbReference type="GO" id="GO:0004674">
    <property type="term" value="F:protein serine/threonine kinase activity"/>
    <property type="evidence" value="ECO:0007669"/>
    <property type="project" value="UniProtKB-KW"/>
</dbReference>
<keyword evidence="15 22" id="KW-1133">Transmembrane helix</keyword>
<dbReference type="InterPro" id="IPR013210">
    <property type="entry name" value="LRR_N_plant-typ"/>
</dbReference>
<dbReference type="FunFam" id="3.80.10.10:FF:000101">
    <property type="entry name" value="LRR receptor-like serine/threonine-protein kinase ERECTA"/>
    <property type="match status" value="1"/>
</dbReference>
<sequence>MEISCFHSLVLLVHFFILCTTRLHSLITDQSALLALKAHINPETQNILANNWTTATSVCNWIGITCGGQPQRVIALNISSMDLEGTIPPHIGNLSSLQIIDLSFNRLSGTIPGEIGYLTNVKNLNISYNHLTGHIPSRIGNCTLLEEINFSENNLTGALPPEIGNLSNLKALRVNNNVLRGIIPSTIFNISALQVVLLYENSLSGNLPSSIGFFLPNLAELHLRGNELQGIIPSSISNASKLTLLDLTDNFFTGSIPNSIGNLRNLQKLELAQNNLTSESSMVESNFISSLTQNSHLRRIVLSGNPLGSILPMSVGNLSAFLEYFLVSDCKLKGFIPAELGNLSSLIALELGKNELTGIIPNTIGKLQKLQGLHLQSNRLQGTILYDLCQLSSLVELFLGGNELSGSIPECLGNLKALRNISLGFNRLTSMIPSSLWSLNDILAIDLSSNSLQGSLPLEIENLKVVTEIDLSNNQLSGYIPNSIGNLKMLVYLSLAENKLQGSIPESFSGSISLEFLDLSVNNLSGVIPMSLVKLLYLQYFNVSSNELQGEIPSEGPFANFLAQSYVMNKALCGAARLQVPPCKTGTSKGTRRTLFLFLKIFFPMIALCCMLLLIHVLVKQYFQKGMIAVLPTKRRTILYQEIALATDGFSESNLLGTGGFGSVYKGTMKEEKNVAIKVFNMHTERAIRSFEDESKLLSIIHHPNIVKLINSCRDDDFKALVLEYMPNGTLDKWLYTHNYFLNLLQRLDVMIEVASAMLYLHARHAVHFDLKPSNILLDEDMVAHVSDFSIAKILDEQKAVKQTSTLSTVGYMAPEYGSSGIISEKTDVYSFGILLMETFTRKKPTDEMFDGEMNLRRWVCESLPRAVDRITDVALLEADQEAISAKRKCILSIMKVARFCTAELSVERKTMREVEEELQRIKKNYLRDSECQVQREIYPSISRQELLLATDGFNESQIVQYGEFGVLYKGKMPSPYGHDVYRAIKVFNRIKRGRESFAVESEALSFIRHRNVVKILKMCNEVDFKALVLEYMPYGSLEQWLHYNDDDSPLRNILTMLNTMIDVASALCYLHTMCVIHCNLRPSNVLLDNDMVAHVSDFSIAKRVSERTAATKTATKATAGYMAPEYESTGTVSDKTDVYSFGILLMETFTRKKPTDEIFNGEMNLRHWVCSSLPHAVESIVDFTSLQSCWRDLAADRTCILSIMEVACGCTAESPDDRMTMTVVATKLVRIKKEYLSGRR</sequence>
<dbReference type="SMART" id="SM00369">
    <property type="entry name" value="LRR_TYP"/>
    <property type="match status" value="10"/>
</dbReference>
<dbReference type="Pfam" id="PF08263">
    <property type="entry name" value="LRRNT_2"/>
    <property type="match status" value="1"/>
</dbReference>
<evidence type="ECO:0000256" key="8">
    <source>
        <dbReference type="ARBA" id="ARBA00022679"/>
    </source>
</evidence>
<dbReference type="Gene3D" id="1.10.510.10">
    <property type="entry name" value="Transferase(Phosphotransferase) domain 1"/>
    <property type="match status" value="2"/>
</dbReference>
<dbReference type="InterPro" id="IPR003591">
    <property type="entry name" value="Leu-rich_rpt_typical-subtyp"/>
</dbReference>
<evidence type="ECO:0000256" key="3">
    <source>
        <dbReference type="ARBA" id="ARBA00012513"/>
    </source>
</evidence>
<comment type="catalytic activity">
    <reaction evidence="19">
        <text>L-threonyl-[protein] + ATP = O-phospho-L-threonyl-[protein] + ADP + H(+)</text>
        <dbReference type="Rhea" id="RHEA:46608"/>
        <dbReference type="Rhea" id="RHEA-COMP:11060"/>
        <dbReference type="Rhea" id="RHEA-COMP:11605"/>
        <dbReference type="ChEBI" id="CHEBI:15378"/>
        <dbReference type="ChEBI" id="CHEBI:30013"/>
        <dbReference type="ChEBI" id="CHEBI:30616"/>
        <dbReference type="ChEBI" id="CHEBI:61977"/>
        <dbReference type="ChEBI" id="CHEBI:456216"/>
        <dbReference type="EC" id="2.7.11.1"/>
    </reaction>
</comment>
<keyword evidence="16 22" id="KW-0472">Membrane</keyword>
<dbReference type="RefSeq" id="XP_022738737.1">
    <property type="nucleotide sequence ID" value="XM_022883002.1"/>
</dbReference>
<evidence type="ECO:0000256" key="16">
    <source>
        <dbReference type="ARBA" id="ARBA00023136"/>
    </source>
</evidence>
<dbReference type="EC" id="2.7.11.1" evidence="3"/>
<accession>A0A6P5YEC7</accession>
<keyword evidence="12 21" id="KW-0547">Nucleotide-binding</keyword>
<dbReference type="FunFam" id="3.80.10.10:FF:000383">
    <property type="entry name" value="Leucine-rich repeat receptor protein kinase EMS1"/>
    <property type="match status" value="1"/>
</dbReference>
<dbReference type="PROSITE" id="PS50011">
    <property type="entry name" value="PROTEIN_KINASE_DOM"/>
    <property type="match status" value="2"/>
</dbReference>
<feature type="domain" description="Protein kinase" evidence="24">
    <location>
        <begin position="954"/>
        <end position="1237"/>
    </location>
</feature>
<comment type="subcellular location">
    <subcellularLocation>
        <location evidence="1">Cell membrane</location>
        <topology evidence="1">Single-pass membrane protein</topology>
    </subcellularLocation>
    <subcellularLocation>
        <location evidence="2">Membrane</location>
        <topology evidence="2">Single-pass type I membrane protein</topology>
    </subcellularLocation>
</comment>
<evidence type="ECO:0000256" key="12">
    <source>
        <dbReference type="ARBA" id="ARBA00022741"/>
    </source>
</evidence>
<dbReference type="Pfam" id="PF13855">
    <property type="entry name" value="LRR_8"/>
    <property type="match status" value="1"/>
</dbReference>
<evidence type="ECO:0000256" key="15">
    <source>
        <dbReference type="ARBA" id="ARBA00022989"/>
    </source>
</evidence>
<evidence type="ECO:0000256" key="7">
    <source>
        <dbReference type="ARBA" id="ARBA00022614"/>
    </source>
</evidence>
<dbReference type="InterPro" id="IPR011009">
    <property type="entry name" value="Kinase-like_dom_sf"/>
</dbReference>
<dbReference type="KEGG" id="dzi:111291330"/>
<dbReference type="PROSITE" id="PS00107">
    <property type="entry name" value="PROTEIN_KINASE_ATP"/>
    <property type="match status" value="1"/>
</dbReference>
<evidence type="ECO:0000256" key="21">
    <source>
        <dbReference type="PROSITE-ProRule" id="PRU10141"/>
    </source>
</evidence>
<evidence type="ECO:0000256" key="14">
    <source>
        <dbReference type="ARBA" id="ARBA00022840"/>
    </source>
</evidence>
<evidence type="ECO:0000256" key="19">
    <source>
        <dbReference type="ARBA" id="ARBA00047899"/>
    </source>
</evidence>
<reference evidence="26" key="1">
    <citation type="submission" date="2025-08" db="UniProtKB">
        <authorList>
            <consortium name="RefSeq"/>
        </authorList>
    </citation>
    <scope>IDENTIFICATION</scope>
    <source>
        <tissue evidence="26">Fruit stalk</tissue>
    </source>
</reference>
<dbReference type="GO" id="GO:0005886">
    <property type="term" value="C:plasma membrane"/>
    <property type="evidence" value="ECO:0007669"/>
    <property type="project" value="UniProtKB-SubCell"/>
</dbReference>
<evidence type="ECO:0000256" key="20">
    <source>
        <dbReference type="ARBA" id="ARBA00048679"/>
    </source>
</evidence>
<gene>
    <name evidence="26" type="primary">LOC111291330</name>
</gene>
<evidence type="ECO:0000256" key="23">
    <source>
        <dbReference type="SAM" id="SignalP"/>
    </source>
</evidence>
<protein>
    <recommendedName>
        <fullName evidence="3">non-specific serine/threonine protein kinase</fullName>
        <ecNumber evidence="3">2.7.11.1</ecNumber>
    </recommendedName>
</protein>
<evidence type="ECO:0000256" key="9">
    <source>
        <dbReference type="ARBA" id="ARBA00022692"/>
    </source>
</evidence>
<dbReference type="InterPro" id="IPR032675">
    <property type="entry name" value="LRR_dom_sf"/>
</dbReference>
<keyword evidence="7" id="KW-0433">Leucine-rich repeat</keyword>
<evidence type="ECO:0000256" key="22">
    <source>
        <dbReference type="SAM" id="Phobius"/>
    </source>
</evidence>
<evidence type="ECO:0000256" key="1">
    <source>
        <dbReference type="ARBA" id="ARBA00004162"/>
    </source>
</evidence>
<evidence type="ECO:0000256" key="4">
    <source>
        <dbReference type="ARBA" id="ARBA00022475"/>
    </source>
</evidence>
<dbReference type="InterPro" id="IPR017441">
    <property type="entry name" value="Protein_kinase_ATP_BS"/>
</dbReference>
<dbReference type="Proteomes" id="UP000515121">
    <property type="component" value="Unplaced"/>
</dbReference>
<dbReference type="AlphaFoldDB" id="A0A6P5YEC7"/>
<dbReference type="OrthoDB" id="944696at2759"/>
<evidence type="ECO:0000259" key="24">
    <source>
        <dbReference type="PROSITE" id="PS50011"/>
    </source>
</evidence>
<evidence type="ECO:0000313" key="26">
    <source>
        <dbReference type="RefSeq" id="XP_022738737.1"/>
    </source>
</evidence>
<dbReference type="Pfam" id="PF00560">
    <property type="entry name" value="LRR_1"/>
    <property type="match status" value="7"/>
</dbReference>
<keyword evidence="8" id="KW-0808">Transferase</keyword>
<keyword evidence="6" id="KW-0597">Phosphoprotein</keyword>
<keyword evidence="13" id="KW-0418">Kinase</keyword>
<organism evidence="25 26">
    <name type="scientific">Durio zibethinus</name>
    <name type="common">Durian</name>
    <dbReference type="NCBI Taxonomy" id="66656"/>
    <lineage>
        <taxon>Eukaryota</taxon>
        <taxon>Viridiplantae</taxon>
        <taxon>Streptophyta</taxon>
        <taxon>Embryophyta</taxon>
        <taxon>Tracheophyta</taxon>
        <taxon>Spermatophyta</taxon>
        <taxon>Magnoliopsida</taxon>
        <taxon>eudicotyledons</taxon>
        <taxon>Gunneridae</taxon>
        <taxon>Pentapetalae</taxon>
        <taxon>rosids</taxon>
        <taxon>malvids</taxon>
        <taxon>Malvales</taxon>
        <taxon>Malvaceae</taxon>
        <taxon>Helicteroideae</taxon>
        <taxon>Durio</taxon>
    </lineage>
</organism>
<keyword evidence="25" id="KW-1185">Reference proteome</keyword>
<keyword evidence="9 22" id="KW-0812">Transmembrane</keyword>
<keyword evidence="14 21" id="KW-0067">ATP-binding</keyword>
<keyword evidence="18" id="KW-0325">Glycoprotein</keyword>
<keyword evidence="11" id="KW-0677">Repeat</keyword>